<keyword evidence="3 6" id="KW-0812">Transmembrane</keyword>
<protein>
    <submittedName>
        <fullName evidence="7">YihY/virulence factor BrkB family protein</fullName>
    </submittedName>
</protein>
<reference evidence="7 8" key="1">
    <citation type="submission" date="2018-02" db="EMBL/GenBank/DDBJ databases">
        <title>8 Nocardia nova and 1 Nocardia cyriacigeorgica strain used for evolution to TMP-SMX.</title>
        <authorList>
            <person name="Mehta H."/>
            <person name="Weng J."/>
            <person name="Shamoo Y."/>
        </authorList>
    </citation>
    <scope>NUCLEOTIDE SEQUENCE [LARGE SCALE GENOMIC DNA]</scope>
    <source>
        <strain evidence="7 8">ATCC 33727</strain>
    </source>
</reference>
<feature type="transmembrane region" description="Helical" evidence="6">
    <location>
        <begin position="50"/>
        <end position="72"/>
    </location>
</feature>
<keyword evidence="4 6" id="KW-1133">Transmembrane helix</keyword>
<evidence type="ECO:0000256" key="1">
    <source>
        <dbReference type="ARBA" id="ARBA00004651"/>
    </source>
</evidence>
<evidence type="ECO:0000256" key="4">
    <source>
        <dbReference type="ARBA" id="ARBA00022989"/>
    </source>
</evidence>
<dbReference type="InterPro" id="IPR017039">
    <property type="entry name" value="Virul_fac_BrkB"/>
</dbReference>
<comment type="subcellular location">
    <subcellularLocation>
        <location evidence="1">Cell membrane</location>
        <topology evidence="1">Multi-pass membrane protein</topology>
    </subcellularLocation>
</comment>
<proteinExistence type="predicted"/>
<dbReference type="Pfam" id="PF03631">
    <property type="entry name" value="Virul_fac_BrkB"/>
    <property type="match status" value="1"/>
</dbReference>
<evidence type="ECO:0000313" key="7">
    <source>
        <dbReference type="EMBL" id="PSR58863.1"/>
    </source>
</evidence>
<sequence>MENCWEVATVAVGSEPALRYRVFRRAEVRVLLRTVRAAWSDELSDWAAALTYYSMLSLFPALLIAIVVLSIAGPAPADSLAGAAGRLGPGGGTSLIAESIHHLQSVKSLSGPMAVVGLLSAFWTVSTYLGAFIRAANALYGVRESRSLWRTLPLRFALGLVLVVAVVVTVLGFAITPGLAEHAGNRIGMGSAGLLVWSIVKWPLLALLVSVALALLYWVAPNTEGQRLRWLTSGSVIAVGIWIAGSAGLALYAAHFDSLNRVYGSLTAAIVLLMWLWLTNFAILLGAVVDAQITRQRMLREHPGP</sequence>
<dbReference type="Proteomes" id="UP000241647">
    <property type="component" value="Unassembled WGS sequence"/>
</dbReference>
<evidence type="ECO:0000256" key="3">
    <source>
        <dbReference type="ARBA" id="ARBA00022692"/>
    </source>
</evidence>
<feature type="transmembrane region" description="Helical" evidence="6">
    <location>
        <begin position="154"/>
        <end position="175"/>
    </location>
</feature>
<dbReference type="EMBL" id="PYHS01000020">
    <property type="protein sequence ID" value="PSR58863.1"/>
    <property type="molecule type" value="Genomic_DNA"/>
</dbReference>
<dbReference type="PANTHER" id="PTHR30213">
    <property type="entry name" value="INNER MEMBRANE PROTEIN YHJD"/>
    <property type="match status" value="1"/>
</dbReference>
<comment type="caution">
    <text evidence="7">The sequence shown here is derived from an EMBL/GenBank/DDBJ whole genome shotgun (WGS) entry which is preliminary data.</text>
</comment>
<accession>A0A2T2YTM5</accession>
<dbReference type="PIRSF" id="PIRSF035875">
    <property type="entry name" value="RNase_BN"/>
    <property type="match status" value="1"/>
</dbReference>
<feature type="transmembrane region" description="Helical" evidence="6">
    <location>
        <begin position="266"/>
        <end position="289"/>
    </location>
</feature>
<evidence type="ECO:0000256" key="6">
    <source>
        <dbReference type="SAM" id="Phobius"/>
    </source>
</evidence>
<name>A0A2T2YTM5_9NOCA</name>
<gene>
    <name evidence="7" type="ORF">C8259_29215</name>
</gene>
<dbReference type="PANTHER" id="PTHR30213:SF0">
    <property type="entry name" value="UPF0761 MEMBRANE PROTEIN YIHY"/>
    <property type="match status" value="1"/>
</dbReference>
<keyword evidence="5 6" id="KW-0472">Membrane</keyword>
<dbReference type="GO" id="GO:0005886">
    <property type="term" value="C:plasma membrane"/>
    <property type="evidence" value="ECO:0007669"/>
    <property type="project" value="UniProtKB-SubCell"/>
</dbReference>
<feature type="transmembrane region" description="Helical" evidence="6">
    <location>
        <begin position="195"/>
        <end position="218"/>
    </location>
</feature>
<evidence type="ECO:0000313" key="8">
    <source>
        <dbReference type="Proteomes" id="UP000241647"/>
    </source>
</evidence>
<organism evidence="7 8">
    <name type="scientific">Nocardia nova</name>
    <dbReference type="NCBI Taxonomy" id="37330"/>
    <lineage>
        <taxon>Bacteria</taxon>
        <taxon>Bacillati</taxon>
        <taxon>Actinomycetota</taxon>
        <taxon>Actinomycetes</taxon>
        <taxon>Mycobacteriales</taxon>
        <taxon>Nocardiaceae</taxon>
        <taxon>Nocardia</taxon>
    </lineage>
</organism>
<dbReference type="AlphaFoldDB" id="A0A2T2YTM5"/>
<keyword evidence="2" id="KW-1003">Cell membrane</keyword>
<feature type="transmembrane region" description="Helical" evidence="6">
    <location>
        <begin position="230"/>
        <end position="254"/>
    </location>
</feature>
<dbReference type="NCBIfam" id="TIGR00765">
    <property type="entry name" value="yihY_not_rbn"/>
    <property type="match status" value="1"/>
</dbReference>
<evidence type="ECO:0000256" key="5">
    <source>
        <dbReference type="ARBA" id="ARBA00023136"/>
    </source>
</evidence>
<evidence type="ECO:0000256" key="2">
    <source>
        <dbReference type="ARBA" id="ARBA00022475"/>
    </source>
</evidence>
<feature type="transmembrane region" description="Helical" evidence="6">
    <location>
        <begin position="113"/>
        <end position="133"/>
    </location>
</feature>